<keyword evidence="2" id="KW-1185">Reference proteome</keyword>
<protein>
    <submittedName>
        <fullName evidence="1">Uncharacterized protein</fullName>
    </submittedName>
</protein>
<proteinExistence type="predicted"/>
<accession>A0ABW3SSD5</accession>
<name>A0ABW3SSD5_9BACT</name>
<reference evidence="2" key="1">
    <citation type="journal article" date="2019" name="Int. J. Syst. Evol. Microbiol.">
        <title>The Global Catalogue of Microorganisms (GCM) 10K type strain sequencing project: providing services to taxonomists for standard genome sequencing and annotation.</title>
        <authorList>
            <consortium name="The Broad Institute Genomics Platform"/>
            <consortium name="The Broad Institute Genome Sequencing Center for Infectious Disease"/>
            <person name="Wu L."/>
            <person name="Ma J."/>
        </authorList>
    </citation>
    <scope>NUCLEOTIDE SEQUENCE [LARGE SCALE GENOMIC DNA]</scope>
    <source>
        <strain evidence="2">JCM 31319</strain>
    </source>
</reference>
<evidence type="ECO:0000313" key="2">
    <source>
        <dbReference type="Proteomes" id="UP001597094"/>
    </source>
</evidence>
<comment type="caution">
    <text evidence="1">The sequence shown here is derived from an EMBL/GenBank/DDBJ whole genome shotgun (WGS) entry which is preliminary data.</text>
</comment>
<sequence length="69" mass="7445">MGHCIESGYGMVRKDGSMTLLDPKATPYIVGALMQTSTETGVWLCVERRQQGDKIETVSALEIVGVQGT</sequence>
<dbReference type="EMBL" id="JBHTLD010000144">
    <property type="protein sequence ID" value="MFD1187478.1"/>
    <property type="molecule type" value="Genomic_DNA"/>
</dbReference>
<dbReference type="RefSeq" id="WP_377529060.1">
    <property type="nucleotide sequence ID" value="NZ_JBHTLD010000144.1"/>
</dbReference>
<organism evidence="1 2">
    <name type="scientific">Pontibacter rugosus</name>
    <dbReference type="NCBI Taxonomy" id="1745966"/>
    <lineage>
        <taxon>Bacteria</taxon>
        <taxon>Pseudomonadati</taxon>
        <taxon>Bacteroidota</taxon>
        <taxon>Cytophagia</taxon>
        <taxon>Cytophagales</taxon>
        <taxon>Hymenobacteraceae</taxon>
        <taxon>Pontibacter</taxon>
    </lineage>
</organism>
<gene>
    <name evidence="1" type="ORF">ACFQ2O_14770</name>
</gene>
<dbReference type="Proteomes" id="UP001597094">
    <property type="component" value="Unassembled WGS sequence"/>
</dbReference>
<evidence type="ECO:0000313" key="1">
    <source>
        <dbReference type="EMBL" id="MFD1187478.1"/>
    </source>
</evidence>